<dbReference type="Proteomes" id="UP000183832">
    <property type="component" value="Unassembled WGS sequence"/>
</dbReference>
<accession>A0A1J1J5V6</accession>
<keyword evidence="2" id="KW-1185">Reference proteome</keyword>
<protein>
    <submittedName>
        <fullName evidence="1">CLUMA_CG020741, isoform A</fullName>
    </submittedName>
</protein>
<reference evidence="1 2" key="1">
    <citation type="submission" date="2015-04" db="EMBL/GenBank/DDBJ databases">
        <authorList>
            <person name="Syromyatnikov M.Y."/>
            <person name="Popov V.N."/>
        </authorList>
    </citation>
    <scope>NUCLEOTIDE SEQUENCE [LARGE SCALE GENOMIC DNA]</scope>
</reference>
<sequence length="109" mass="12664">MEYFRFSLKLQLTRQIIVSLFNDILMHMHGVGEFLHSFMKVPQIYFQPHHIEVNFHITHLTSKKTNRKVSIKRKTCSGYVISLCGTYPRVSTSNNDAEYALEDIVTASN</sequence>
<gene>
    <name evidence="1" type="ORF">CLUMA_CG020741</name>
</gene>
<organism evidence="1 2">
    <name type="scientific">Clunio marinus</name>
    <dbReference type="NCBI Taxonomy" id="568069"/>
    <lineage>
        <taxon>Eukaryota</taxon>
        <taxon>Metazoa</taxon>
        <taxon>Ecdysozoa</taxon>
        <taxon>Arthropoda</taxon>
        <taxon>Hexapoda</taxon>
        <taxon>Insecta</taxon>
        <taxon>Pterygota</taxon>
        <taxon>Neoptera</taxon>
        <taxon>Endopterygota</taxon>
        <taxon>Diptera</taxon>
        <taxon>Nematocera</taxon>
        <taxon>Chironomoidea</taxon>
        <taxon>Chironomidae</taxon>
        <taxon>Clunio</taxon>
    </lineage>
</organism>
<dbReference type="AlphaFoldDB" id="A0A1J1J5V6"/>
<dbReference type="EMBL" id="CVRI01000073">
    <property type="protein sequence ID" value="CRL07787.1"/>
    <property type="molecule type" value="Genomic_DNA"/>
</dbReference>
<name>A0A1J1J5V6_9DIPT</name>
<proteinExistence type="predicted"/>
<evidence type="ECO:0000313" key="2">
    <source>
        <dbReference type="Proteomes" id="UP000183832"/>
    </source>
</evidence>
<evidence type="ECO:0000313" key="1">
    <source>
        <dbReference type="EMBL" id="CRL07787.1"/>
    </source>
</evidence>